<evidence type="ECO:0000313" key="2">
    <source>
        <dbReference type="EMBL" id="EKC79751.1"/>
    </source>
</evidence>
<evidence type="ECO:0000259" key="1">
    <source>
        <dbReference type="Pfam" id="PF17853"/>
    </source>
</evidence>
<proteinExistence type="predicted"/>
<dbReference type="InterPro" id="IPR041522">
    <property type="entry name" value="CdaR_GGDEF"/>
</dbReference>
<name>K1V762_9ZZZZ</name>
<dbReference type="AlphaFoldDB" id="K1V762"/>
<comment type="caution">
    <text evidence="2">The sequence shown here is derived from an EMBL/GenBank/DDBJ whole genome shotgun (WGS) entry which is preliminary data.</text>
</comment>
<organism evidence="2">
    <name type="scientific">human gut metagenome</name>
    <dbReference type="NCBI Taxonomy" id="408170"/>
    <lineage>
        <taxon>unclassified sequences</taxon>
        <taxon>metagenomes</taxon>
        <taxon>organismal metagenomes</taxon>
    </lineage>
</organism>
<accession>K1V762</accession>
<feature type="domain" description="CdaR GGDEF-like" evidence="1">
    <location>
        <begin position="3"/>
        <end position="120"/>
    </location>
</feature>
<reference evidence="2" key="1">
    <citation type="journal article" date="2013" name="Environ. Microbiol.">
        <title>Microbiota from the distal guts of lean and obese adolescents exhibit partial functional redundancy besides clear differences in community structure.</title>
        <authorList>
            <person name="Ferrer M."/>
            <person name="Ruiz A."/>
            <person name="Lanza F."/>
            <person name="Haange S.B."/>
            <person name="Oberbach A."/>
            <person name="Till H."/>
            <person name="Bargiela R."/>
            <person name="Campoy C."/>
            <person name="Segura M.T."/>
            <person name="Richter M."/>
            <person name="von Bergen M."/>
            <person name="Seifert J."/>
            <person name="Suarez A."/>
        </authorList>
    </citation>
    <scope>NUCLEOTIDE SEQUENCE</scope>
</reference>
<dbReference type="EMBL" id="AJWY01001461">
    <property type="protein sequence ID" value="EKC79751.1"/>
    <property type="molecule type" value="Genomic_DNA"/>
</dbReference>
<gene>
    <name evidence="2" type="ORF">LEA_02112</name>
</gene>
<dbReference type="Pfam" id="PF17853">
    <property type="entry name" value="GGDEF_2"/>
    <property type="match status" value="1"/>
</dbReference>
<protein>
    <submittedName>
        <fullName evidence="2">Transcriptional regulator, AraC family</fullName>
    </submittedName>
</protein>
<sequence>MNGEFDTELNIIEEAAHAGIRLVQKDYYVLVFGSEEGEKLLSAAKKCAETETEQIWYPVDPTHVALLQYCTEENPMEPLLVGEQTAEKLKQLGAEEVYVGIGSCYTEKREIVFSYQQALYCSDKGKIEKQNVVEYSRELWKRNMPWYPLEMEEKLQVATKNGNSEQVKEIFIKIREENLGKIHLSANGGKVVISGITSTLIRMCNNMAESMETEQLLEKVQTEQSFPKALEVLETQFLRLCEENYHSRSRKSEIYYQKLEEYLEKNYGNPSLGVPMVAEEFWTIRKLFFYLFQGDDGEIF</sequence>